<protein>
    <submittedName>
        <fullName evidence="1">Uncharacterized protein</fullName>
    </submittedName>
</protein>
<dbReference type="AlphaFoldDB" id="A0AAE0SV00"/>
<dbReference type="EMBL" id="JAEAOA010000111">
    <property type="protein sequence ID" value="KAK3598249.1"/>
    <property type="molecule type" value="Genomic_DNA"/>
</dbReference>
<name>A0AAE0SV00_9BIVA</name>
<comment type="caution">
    <text evidence="1">The sequence shown here is derived from an EMBL/GenBank/DDBJ whole genome shotgun (WGS) entry which is preliminary data.</text>
</comment>
<reference evidence="1" key="2">
    <citation type="journal article" date="2021" name="Genome Biol. Evol.">
        <title>Developing a high-quality reference genome for a parasitic bivalve with doubly uniparental inheritance (Bivalvia: Unionida).</title>
        <authorList>
            <person name="Smith C.H."/>
        </authorList>
    </citation>
    <scope>NUCLEOTIDE SEQUENCE</scope>
    <source>
        <strain evidence="1">CHS0354</strain>
        <tissue evidence="1">Mantle</tissue>
    </source>
</reference>
<gene>
    <name evidence="1" type="ORF">CHS0354_001070</name>
</gene>
<proteinExistence type="predicted"/>
<sequence length="163" mass="19128">MTERFQSVKRTISDLNLPAQLTFHLRRGSSAPLKLHLKRNYNINSNPGVYFARKRKDGRSVLVKERNLEKEDVAYYQDKEYDAIMTVRCVQRSRAQCERVILEKLHFKAKKEHFLEHFAGETSKKMHLHTSKLNLLDPPTHSMCCSEVLFFSFAHNKVEKYSA</sequence>
<dbReference type="Proteomes" id="UP001195483">
    <property type="component" value="Unassembled WGS sequence"/>
</dbReference>
<accession>A0AAE0SV00</accession>
<reference evidence="1" key="1">
    <citation type="journal article" date="2021" name="Genome Biol. Evol.">
        <title>A High-Quality Reference Genome for a Parasitic Bivalve with Doubly Uniparental Inheritance (Bivalvia: Unionida).</title>
        <authorList>
            <person name="Smith C.H."/>
        </authorList>
    </citation>
    <scope>NUCLEOTIDE SEQUENCE</scope>
    <source>
        <strain evidence="1">CHS0354</strain>
    </source>
</reference>
<evidence type="ECO:0000313" key="1">
    <source>
        <dbReference type="EMBL" id="KAK3598249.1"/>
    </source>
</evidence>
<keyword evidence="2" id="KW-1185">Reference proteome</keyword>
<organism evidence="1 2">
    <name type="scientific">Potamilus streckersoni</name>
    <dbReference type="NCBI Taxonomy" id="2493646"/>
    <lineage>
        <taxon>Eukaryota</taxon>
        <taxon>Metazoa</taxon>
        <taxon>Spiralia</taxon>
        <taxon>Lophotrochozoa</taxon>
        <taxon>Mollusca</taxon>
        <taxon>Bivalvia</taxon>
        <taxon>Autobranchia</taxon>
        <taxon>Heteroconchia</taxon>
        <taxon>Palaeoheterodonta</taxon>
        <taxon>Unionida</taxon>
        <taxon>Unionoidea</taxon>
        <taxon>Unionidae</taxon>
        <taxon>Ambleminae</taxon>
        <taxon>Lampsilini</taxon>
        <taxon>Potamilus</taxon>
    </lineage>
</organism>
<reference evidence="1" key="3">
    <citation type="submission" date="2023-05" db="EMBL/GenBank/DDBJ databases">
        <authorList>
            <person name="Smith C.H."/>
        </authorList>
    </citation>
    <scope>NUCLEOTIDE SEQUENCE</scope>
    <source>
        <strain evidence="1">CHS0354</strain>
        <tissue evidence="1">Mantle</tissue>
    </source>
</reference>
<evidence type="ECO:0000313" key="2">
    <source>
        <dbReference type="Proteomes" id="UP001195483"/>
    </source>
</evidence>